<dbReference type="InterPro" id="IPR051240">
    <property type="entry name" value="Mito_RNA-Proc/Resp"/>
</dbReference>
<dbReference type="PANTHER" id="PTHR47933:SF34">
    <property type="entry name" value="PENTACOTRIPEPTIDE-REPEAT REGION OF PRORP DOMAIN-CONTAINING PROTEIN"/>
    <property type="match status" value="1"/>
</dbReference>
<dbReference type="Proteomes" id="UP000823775">
    <property type="component" value="Unassembled WGS sequence"/>
</dbReference>
<dbReference type="InterPro" id="IPR002885">
    <property type="entry name" value="PPR_rpt"/>
</dbReference>
<dbReference type="Pfam" id="PF13041">
    <property type="entry name" value="PPR_2"/>
    <property type="match status" value="1"/>
</dbReference>
<name>A0ABS8S0W5_DATST</name>
<evidence type="ECO:0000256" key="3">
    <source>
        <dbReference type="PROSITE-ProRule" id="PRU00708"/>
    </source>
</evidence>
<keyword evidence="5" id="KW-1185">Reference proteome</keyword>
<dbReference type="InterPro" id="IPR011990">
    <property type="entry name" value="TPR-like_helical_dom_sf"/>
</dbReference>
<dbReference type="Pfam" id="PF01535">
    <property type="entry name" value="PPR"/>
    <property type="match status" value="1"/>
</dbReference>
<feature type="repeat" description="PPR" evidence="3">
    <location>
        <begin position="122"/>
        <end position="156"/>
    </location>
</feature>
<dbReference type="Pfam" id="PF13812">
    <property type="entry name" value="PPR_3"/>
    <property type="match status" value="1"/>
</dbReference>
<protein>
    <recommendedName>
        <fullName evidence="6">Pentatricopeptide repeat-containing protein</fullName>
    </recommendedName>
</protein>
<evidence type="ECO:0000313" key="4">
    <source>
        <dbReference type="EMBL" id="MCD7452597.1"/>
    </source>
</evidence>
<comment type="caution">
    <text evidence="4">The sequence shown here is derived from an EMBL/GenBank/DDBJ whole genome shotgun (WGS) entry which is preliminary data.</text>
</comment>
<proteinExistence type="inferred from homology"/>
<gene>
    <name evidence="4" type="ORF">HAX54_017575</name>
</gene>
<dbReference type="EMBL" id="JACEIK010000217">
    <property type="protein sequence ID" value="MCD7452597.1"/>
    <property type="molecule type" value="Genomic_DNA"/>
</dbReference>
<keyword evidence="2" id="KW-0677">Repeat</keyword>
<evidence type="ECO:0000256" key="2">
    <source>
        <dbReference type="ARBA" id="ARBA00022737"/>
    </source>
</evidence>
<accession>A0ABS8S0W5</accession>
<dbReference type="PROSITE" id="PS51375">
    <property type="entry name" value="PPR"/>
    <property type="match status" value="3"/>
</dbReference>
<dbReference type="NCBIfam" id="TIGR00756">
    <property type="entry name" value="PPR"/>
    <property type="match status" value="4"/>
</dbReference>
<feature type="repeat" description="PPR" evidence="3">
    <location>
        <begin position="265"/>
        <end position="299"/>
    </location>
</feature>
<evidence type="ECO:0000256" key="1">
    <source>
        <dbReference type="ARBA" id="ARBA00007626"/>
    </source>
</evidence>
<organism evidence="4 5">
    <name type="scientific">Datura stramonium</name>
    <name type="common">Jimsonweed</name>
    <name type="synonym">Common thornapple</name>
    <dbReference type="NCBI Taxonomy" id="4076"/>
    <lineage>
        <taxon>Eukaryota</taxon>
        <taxon>Viridiplantae</taxon>
        <taxon>Streptophyta</taxon>
        <taxon>Embryophyta</taxon>
        <taxon>Tracheophyta</taxon>
        <taxon>Spermatophyta</taxon>
        <taxon>Magnoliopsida</taxon>
        <taxon>eudicotyledons</taxon>
        <taxon>Gunneridae</taxon>
        <taxon>Pentapetalae</taxon>
        <taxon>asterids</taxon>
        <taxon>lamiids</taxon>
        <taxon>Solanales</taxon>
        <taxon>Solanaceae</taxon>
        <taxon>Solanoideae</taxon>
        <taxon>Datureae</taxon>
        <taxon>Datura</taxon>
    </lineage>
</organism>
<dbReference type="PANTHER" id="PTHR47933">
    <property type="entry name" value="PENTATRICOPEPTIDE REPEAT-CONTAINING PROTEIN 1, MITOCHONDRIAL"/>
    <property type="match status" value="1"/>
</dbReference>
<feature type="repeat" description="PPR" evidence="3">
    <location>
        <begin position="157"/>
        <end position="191"/>
    </location>
</feature>
<reference evidence="4 5" key="1">
    <citation type="journal article" date="2021" name="BMC Genomics">
        <title>Datura genome reveals duplications of psychoactive alkaloid biosynthetic genes and high mutation rate following tissue culture.</title>
        <authorList>
            <person name="Rajewski A."/>
            <person name="Carter-House D."/>
            <person name="Stajich J."/>
            <person name="Litt A."/>
        </authorList>
    </citation>
    <scope>NUCLEOTIDE SEQUENCE [LARGE SCALE GENOMIC DNA]</scope>
    <source>
        <strain evidence="4">AR-01</strain>
    </source>
</reference>
<sequence>MEKGRGYEVFLPSLYAYAQKVMLRKPQFDYGKLSPKEQTVILKEQSNWEKALRVFEWMKSQEDYVPNFLLTELFRTGGRNPSRVSEIENTAYAAIIDAYADKGSRSQDVFFGRRDKFIQKKAIVEYNVMIKAYGIAKLYDKAFSLFKGMKSQGTWPDECTYNSLIQMFSGGDLVDQAKELLAEMQGLRFKPSCSTFSALIASLCAWGRAYIKLISRGAKLYEQMKKLHGGPDVIASNSMLNLYADLNGLEAKLIFDHLREKGQADGVTFATLIYAYKNMGMLDEAIEIAEEMKQSGLLRDCVTFNKMGAHLRFYLLTLKRRVLLGRGKVLDCARVVLPRRLQVKWLKGIKRIYGQLKYGLIEPNESLYNAIIDGYSAAGRYDLADLVSQEMKLDLDVKQLTDSESEGVVDEVLRW</sequence>
<evidence type="ECO:0000313" key="5">
    <source>
        <dbReference type="Proteomes" id="UP000823775"/>
    </source>
</evidence>
<evidence type="ECO:0008006" key="6">
    <source>
        <dbReference type="Google" id="ProtNLM"/>
    </source>
</evidence>
<dbReference type="Gene3D" id="1.25.40.10">
    <property type="entry name" value="Tetratricopeptide repeat domain"/>
    <property type="match status" value="2"/>
</dbReference>
<comment type="similarity">
    <text evidence="1">Belongs to the PPR family. P subfamily.</text>
</comment>